<dbReference type="GO" id="GO:0006096">
    <property type="term" value="P:glycolytic process"/>
    <property type="evidence" value="ECO:0007669"/>
    <property type="project" value="UniProtKB-UniRule"/>
</dbReference>
<gene>
    <name evidence="3 6" type="primary">glk</name>
    <name evidence="5" type="ORF">Lbir_2462</name>
    <name evidence="6" type="ORF">NCTC12437_01218</name>
</gene>
<dbReference type="HAMAP" id="MF_00524">
    <property type="entry name" value="Glucokinase"/>
    <property type="match status" value="1"/>
</dbReference>
<keyword evidence="2 3" id="KW-0418">Kinase</keyword>
<dbReference type="Pfam" id="PF02685">
    <property type="entry name" value="Glucokinase"/>
    <property type="match status" value="1"/>
</dbReference>
<feature type="binding site" evidence="3">
    <location>
        <begin position="12"/>
        <end position="17"/>
    </location>
    <ligand>
        <name>ATP</name>
        <dbReference type="ChEBI" id="CHEBI:30616"/>
    </ligand>
</feature>
<dbReference type="GO" id="GO:0004340">
    <property type="term" value="F:glucokinase activity"/>
    <property type="evidence" value="ECO:0007669"/>
    <property type="project" value="UniProtKB-UniRule"/>
</dbReference>
<reference evidence="5 7" key="1">
    <citation type="submission" date="2015-11" db="EMBL/GenBank/DDBJ databases">
        <title>Genomic analysis of 38 Legionella species identifies large and diverse effector repertoires.</title>
        <authorList>
            <person name="Burstein D."/>
            <person name="Amaro F."/>
            <person name="Zusman T."/>
            <person name="Lifshitz Z."/>
            <person name="Cohen O."/>
            <person name="Gilbert J.A."/>
            <person name="Pupko T."/>
            <person name="Shuman H.A."/>
            <person name="Segal G."/>
        </authorList>
    </citation>
    <scope>NUCLEOTIDE SEQUENCE [LARGE SCALE GENOMIC DNA]</scope>
    <source>
        <strain evidence="5 7">CDC#1407-AL-14</strain>
    </source>
</reference>
<protein>
    <recommendedName>
        <fullName evidence="3">Glucokinase</fullName>
        <ecNumber evidence="3">2.7.1.2</ecNumber>
    </recommendedName>
    <alternativeName>
        <fullName evidence="3">Glucose kinase</fullName>
    </alternativeName>
</protein>
<dbReference type="Gene3D" id="3.30.420.40">
    <property type="match status" value="1"/>
</dbReference>
<dbReference type="EMBL" id="UGNW01000001">
    <property type="protein sequence ID" value="STX31445.1"/>
    <property type="molecule type" value="Genomic_DNA"/>
</dbReference>
<name>A0A378I9I1_9GAMM</name>
<evidence type="ECO:0000313" key="8">
    <source>
        <dbReference type="Proteomes" id="UP000255066"/>
    </source>
</evidence>
<dbReference type="RefSeq" id="WP_058524461.1">
    <property type="nucleotide sequence ID" value="NZ_CAAAHV010000003.1"/>
</dbReference>
<evidence type="ECO:0000313" key="7">
    <source>
        <dbReference type="Proteomes" id="UP000054735"/>
    </source>
</evidence>
<evidence type="ECO:0000256" key="3">
    <source>
        <dbReference type="HAMAP-Rule" id="MF_00524"/>
    </source>
</evidence>
<dbReference type="GO" id="GO:0005536">
    <property type="term" value="F:D-glucose binding"/>
    <property type="evidence" value="ECO:0007669"/>
    <property type="project" value="InterPro"/>
</dbReference>
<keyword evidence="3" id="KW-0547">Nucleotide-binding</keyword>
<dbReference type="NCBIfam" id="TIGR00749">
    <property type="entry name" value="glk"/>
    <property type="match status" value="1"/>
</dbReference>
<organism evidence="6 8">
    <name type="scientific">Legionella birminghamensis</name>
    <dbReference type="NCBI Taxonomy" id="28083"/>
    <lineage>
        <taxon>Bacteria</taxon>
        <taxon>Pseudomonadati</taxon>
        <taxon>Pseudomonadota</taxon>
        <taxon>Gammaproteobacteria</taxon>
        <taxon>Legionellales</taxon>
        <taxon>Legionellaceae</taxon>
        <taxon>Legionella</taxon>
    </lineage>
</organism>
<proteinExistence type="inferred from homology"/>
<dbReference type="GO" id="GO:0005524">
    <property type="term" value="F:ATP binding"/>
    <property type="evidence" value="ECO:0007669"/>
    <property type="project" value="UniProtKB-UniRule"/>
</dbReference>
<dbReference type="SUPFAM" id="SSF53067">
    <property type="entry name" value="Actin-like ATPase domain"/>
    <property type="match status" value="1"/>
</dbReference>
<evidence type="ECO:0000313" key="6">
    <source>
        <dbReference type="EMBL" id="STX31445.1"/>
    </source>
</evidence>
<evidence type="ECO:0000256" key="1">
    <source>
        <dbReference type="ARBA" id="ARBA00022679"/>
    </source>
</evidence>
<dbReference type="InterPro" id="IPR050201">
    <property type="entry name" value="Bacterial_glucokinase"/>
</dbReference>
<dbReference type="STRING" id="28083.Lbir_2462"/>
<dbReference type="Proteomes" id="UP000255066">
    <property type="component" value="Unassembled WGS sequence"/>
</dbReference>
<dbReference type="InterPro" id="IPR043129">
    <property type="entry name" value="ATPase_NBD"/>
</dbReference>
<dbReference type="PANTHER" id="PTHR47690">
    <property type="entry name" value="GLUCOKINASE"/>
    <property type="match status" value="1"/>
</dbReference>
<keyword evidence="3" id="KW-0324">Glycolysis</keyword>
<comment type="catalytic activity">
    <reaction evidence="3">
        <text>D-glucose + ATP = D-glucose 6-phosphate + ADP + H(+)</text>
        <dbReference type="Rhea" id="RHEA:17825"/>
        <dbReference type="ChEBI" id="CHEBI:4167"/>
        <dbReference type="ChEBI" id="CHEBI:15378"/>
        <dbReference type="ChEBI" id="CHEBI:30616"/>
        <dbReference type="ChEBI" id="CHEBI:61548"/>
        <dbReference type="ChEBI" id="CHEBI:456216"/>
        <dbReference type="EC" id="2.7.1.2"/>
    </reaction>
</comment>
<keyword evidence="7" id="KW-1185">Reference proteome</keyword>
<dbReference type="Gene3D" id="3.40.367.20">
    <property type="match status" value="1"/>
</dbReference>
<dbReference type="CDD" id="cd24008">
    <property type="entry name" value="ASKHA_NBD_GLK"/>
    <property type="match status" value="1"/>
</dbReference>
<dbReference type="EMBL" id="LNXT01000044">
    <property type="protein sequence ID" value="KTC68929.1"/>
    <property type="molecule type" value="Genomic_DNA"/>
</dbReference>
<keyword evidence="3" id="KW-0963">Cytoplasm</keyword>
<dbReference type="OrthoDB" id="9800595at2"/>
<accession>A0A378I9I1</accession>
<sequence length="328" mass="35783">MPRVSENYAIVADIGGTNARFCRVELNSLTIDQIKILSCADYRGIEDAWIHYLETSSVKVVSQAAIAIACPVNNEIIRMTNSHWQFSRELIKQKLDLKQLYILNDFTATAMCLPVLAAEHRLQIGNGLAESGQNKLVLGAGTGLGVAQLISSAHGFMPLAGEGGHADWAVQTEQEWFIHQYLSRKYGHVSSERILSGTGLEDIYTALAAYHGKREQSLSAAEIAQMALSNSCSLASAVVKQFFASLGGFAGNLALTTNAFGGVYLAGGIVPKLLPLLVESEFRERFEDKGRFREFNQKIATFVITAEQPGLLGAAAYLKQRMVEDGFF</sequence>
<dbReference type="InterPro" id="IPR049874">
    <property type="entry name" value="ROK_cs"/>
</dbReference>
<dbReference type="EC" id="2.7.1.2" evidence="3"/>
<keyword evidence="3" id="KW-0067">ATP-binding</keyword>
<dbReference type="InterPro" id="IPR003836">
    <property type="entry name" value="Glucokinase"/>
</dbReference>
<reference evidence="6 8" key="2">
    <citation type="submission" date="2018-06" db="EMBL/GenBank/DDBJ databases">
        <authorList>
            <consortium name="Pathogen Informatics"/>
            <person name="Doyle S."/>
        </authorList>
    </citation>
    <scope>NUCLEOTIDE SEQUENCE [LARGE SCALE GENOMIC DNA]</scope>
    <source>
        <strain evidence="6 8">NCTC12437</strain>
    </source>
</reference>
<dbReference type="Proteomes" id="UP000054735">
    <property type="component" value="Unassembled WGS sequence"/>
</dbReference>
<dbReference type="AlphaFoldDB" id="A0A378I9I1"/>
<comment type="similarity">
    <text evidence="3 4">Belongs to the bacterial glucokinase family.</text>
</comment>
<evidence type="ECO:0000313" key="5">
    <source>
        <dbReference type="EMBL" id="KTC68929.1"/>
    </source>
</evidence>
<evidence type="ECO:0000256" key="2">
    <source>
        <dbReference type="ARBA" id="ARBA00022777"/>
    </source>
</evidence>
<evidence type="ECO:0000256" key="4">
    <source>
        <dbReference type="RuleBase" id="RU004046"/>
    </source>
</evidence>
<comment type="subcellular location">
    <subcellularLocation>
        <location evidence="3">Cytoplasm</location>
    </subcellularLocation>
</comment>
<dbReference type="PROSITE" id="PS01125">
    <property type="entry name" value="ROK"/>
    <property type="match status" value="1"/>
</dbReference>
<dbReference type="GO" id="GO:0005829">
    <property type="term" value="C:cytosol"/>
    <property type="evidence" value="ECO:0007669"/>
    <property type="project" value="TreeGrafter"/>
</dbReference>
<keyword evidence="1 3" id="KW-0808">Transferase</keyword>
<dbReference type="PANTHER" id="PTHR47690:SF1">
    <property type="entry name" value="GLUCOKINASE"/>
    <property type="match status" value="1"/>
</dbReference>